<keyword evidence="4" id="KW-0997">Cell inner membrane</keyword>
<evidence type="ECO:0000256" key="1">
    <source>
        <dbReference type="ARBA" id="ARBA00004167"/>
    </source>
</evidence>
<evidence type="ECO:0000256" key="11">
    <source>
        <dbReference type="ARBA" id="ARBA00022989"/>
    </source>
</evidence>
<evidence type="ECO:0000256" key="2">
    <source>
        <dbReference type="ARBA" id="ARBA00004236"/>
    </source>
</evidence>
<dbReference type="InterPro" id="IPR005311">
    <property type="entry name" value="PBP_dimer"/>
</dbReference>
<dbReference type="InterPro" id="IPR012338">
    <property type="entry name" value="Beta-lactam/transpept-like"/>
</dbReference>
<proteinExistence type="predicted"/>
<dbReference type="GO" id="GO:0009002">
    <property type="term" value="F:serine-type D-Ala-D-Ala carboxypeptidase activity"/>
    <property type="evidence" value="ECO:0007669"/>
    <property type="project" value="UniProtKB-EC"/>
</dbReference>
<keyword evidence="3" id="KW-1003">Cell membrane</keyword>
<evidence type="ECO:0000256" key="13">
    <source>
        <dbReference type="ARBA" id="ARBA00023316"/>
    </source>
</evidence>
<evidence type="ECO:0000313" key="16">
    <source>
        <dbReference type="EMBL" id="MFC7356645.1"/>
    </source>
</evidence>
<comment type="caution">
    <text evidence="16">The sequence shown here is derived from an EMBL/GenBank/DDBJ whole genome shotgun (WGS) entry which is preliminary data.</text>
</comment>
<evidence type="ECO:0000256" key="5">
    <source>
        <dbReference type="ARBA" id="ARBA00022645"/>
    </source>
</evidence>
<dbReference type="Proteomes" id="UP001596415">
    <property type="component" value="Unassembled WGS sequence"/>
</dbReference>
<organism evidence="16 17">
    <name type="scientific">Jejudonia soesokkakensis</name>
    <dbReference type="NCBI Taxonomy" id="1323432"/>
    <lineage>
        <taxon>Bacteria</taxon>
        <taxon>Pseudomonadati</taxon>
        <taxon>Bacteroidota</taxon>
        <taxon>Flavobacteriia</taxon>
        <taxon>Flavobacteriales</taxon>
        <taxon>Flavobacteriaceae</taxon>
        <taxon>Jejudonia</taxon>
    </lineage>
</organism>
<dbReference type="PANTHER" id="PTHR30627:SF2">
    <property type="entry name" value="PEPTIDOGLYCAN D,D-TRANSPEPTIDASE MRDA"/>
    <property type="match status" value="1"/>
</dbReference>
<dbReference type="Gene3D" id="3.40.710.10">
    <property type="entry name" value="DD-peptidase/beta-lactamase superfamily"/>
    <property type="match status" value="1"/>
</dbReference>
<dbReference type="SUPFAM" id="SSF56601">
    <property type="entry name" value="beta-lactamase/transpeptidase-like"/>
    <property type="match status" value="1"/>
</dbReference>
<evidence type="ECO:0000256" key="12">
    <source>
        <dbReference type="ARBA" id="ARBA00023136"/>
    </source>
</evidence>
<evidence type="ECO:0000313" key="17">
    <source>
        <dbReference type="Proteomes" id="UP001596415"/>
    </source>
</evidence>
<dbReference type="RefSeq" id="WP_380216493.1">
    <property type="nucleotide sequence ID" value="NZ_JBHTBN010000001.1"/>
</dbReference>
<gene>
    <name evidence="16" type="primary">mrdA</name>
    <name evidence="16" type="ORF">ACFQO1_03020</name>
</gene>
<keyword evidence="6" id="KW-0645">Protease</keyword>
<keyword evidence="13" id="KW-0961">Cell wall biogenesis/degradation</keyword>
<sequence>MRKFLLLGLVLVTGVVFAGRLFYLQVYDTSFQQLSENNAVKTIYDYPQRGYIFDRNGDLLVSNQPSYDVMVIPREVKELDTLEFSKLLKLSKEELTIRLKKARVYSPRLPSPIIPQLTKEEYAYLSEKMFKYDGFYIQKRSLRDYQVAHSANVLGYIREVDERILDKNPYYQMGEIIGMQGVEAQYEEVLRGVKGVKYIQKDRFNRDIGSYKEGIFDTLPERGKDITLTIDAALQKYGEELFVNKRGGIVAIEPETGEILALVTAPYYDPELLVGRERSSNFTRLFYDTIAKPLFDRGLQGEYPPGSPFKTLTGLIGLQEGVIDTKERIYCNHGYVYGRGVKLGCHSHATPLAMEGGIANSCNAYFCTVYRRSIEKFDTPQLGIDNWNKHLSSFGLGEFMGYDLPSGRPGLIPDSDYYNRYYNYPKYKWYATATISNAIGQGEVNLTPMQMANFTATIANRGWWYRPHVIKKIEDSDTIPSIYEEKHITTIDREHFDVIVDGMNDVFNYGTAAHLKIPGIEICGKTGTAENYTKIDGKRVQLTDHSTFIAFAPKENPKIAIAVFVENGYWGGRWAGRIASLMIDKYINGEVTRKDLEDYVLKGSLMDEYEKPLLQKPFPINDGKKISAKFLNEKKEAFKD</sequence>
<keyword evidence="17" id="KW-1185">Reference proteome</keyword>
<dbReference type="Pfam" id="PF03717">
    <property type="entry name" value="PBP_dimer"/>
    <property type="match status" value="1"/>
</dbReference>
<accession>A0ABW2MRZ2</accession>
<name>A0ABW2MRZ2_9FLAO</name>
<dbReference type="InterPro" id="IPR001460">
    <property type="entry name" value="PCN-bd_Tpept"/>
</dbReference>
<keyword evidence="8 16" id="KW-0378">Hydrolase</keyword>
<dbReference type="EMBL" id="JBHTBN010000001">
    <property type="protein sequence ID" value="MFC7356645.1"/>
    <property type="molecule type" value="Genomic_DNA"/>
</dbReference>
<dbReference type="EC" id="3.4.16.4" evidence="16"/>
<evidence type="ECO:0000256" key="8">
    <source>
        <dbReference type="ARBA" id="ARBA00022801"/>
    </source>
</evidence>
<feature type="domain" description="Penicillin-binding protein dimerisation" evidence="15">
    <location>
        <begin position="46"/>
        <end position="208"/>
    </location>
</feature>
<keyword evidence="5 16" id="KW-0121">Carboxypeptidase</keyword>
<evidence type="ECO:0000256" key="7">
    <source>
        <dbReference type="ARBA" id="ARBA00022692"/>
    </source>
</evidence>
<keyword evidence="12" id="KW-0472">Membrane</keyword>
<dbReference type="NCBIfam" id="TIGR03423">
    <property type="entry name" value="pbp2_mrdA"/>
    <property type="match status" value="1"/>
</dbReference>
<evidence type="ECO:0000259" key="15">
    <source>
        <dbReference type="Pfam" id="PF03717"/>
    </source>
</evidence>
<reference evidence="17" key="1">
    <citation type="journal article" date="2019" name="Int. J. Syst. Evol. Microbiol.">
        <title>The Global Catalogue of Microorganisms (GCM) 10K type strain sequencing project: providing services to taxonomists for standard genome sequencing and annotation.</title>
        <authorList>
            <consortium name="The Broad Institute Genomics Platform"/>
            <consortium name="The Broad Institute Genome Sequencing Center for Infectious Disease"/>
            <person name="Wu L."/>
            <person name="Ma J."/>
        </authorList>
    </citation>
    <scope>NUCLEOTIDE SEQUENCE [LARGE SCALE GENOMIC DNA]</scope>
    <source>
        <strain evidence="17">CGMCC 1.16306</strain>
    </source>
</reference>
<evidence type="ECO:0000256" key="9">
    <source>
        <dbReference type="ARBA" id="ARBA00022960"/>
    </source>
</evidence>
<evidence type="ECO:0000256" key="10">
    <source>
        <dbReference type="ARBA" id="ARBA00022984"/>
    </source>
</evidence>
<dbReference type="InterPro" id="IPR017790">
    <property type="entry name" value="Penicillin-binding_protein_2"/>
</dbReference>
<dbReference type="Gene3D" id="3.90.1310.10">
    <property type="entry name" value="Penicillin-binding protein 2a (Domain 2)"/>
    <property type="match status" value="1"/>
</dbReference>
<evidence type="ECO:0000256" key="6">
    <source>
        <dbReference type="ARBA" id="ARBA00022670"/>
    </source>
</evidence>
<keyword evidence="7" id="KW-0812">Transmembrane</keyword>
<feature type="domain" description="Penicillin-binding protein transpeptidase" evidence="14">
    <location>
        <begin position="247"/>
        <end position="580"/>
    </location>
</feature>
<dbReference type="SUPFAM" id="SSF56519">
    <property type="entry name" value="Penicillin binding protein dimerisation domain"/>
    <property type="match status" value="1"/>
</dbReference>
<dbReference type="Pfam" id="PF00905">
    <property type="entry name" value="Transpeptidase"/>
    <property type="match status" value="1"/>
</dbReference>
<evidence type="ECO:0000256" key="3">
    <source>
        <dbReference type="ARBA" id="ARBA00022475"/>
    </source>
</evidence>
<dbReference type="Gene3D" id="3.30.1390.30">
    <property type="entry name" value="Penicillin-binding protein 2a, domain 3"/>
    <property type="match status" value="1"/>
</dbReference>
<protein>
    <submittedName>
        <fullName evidence="16">Penicillin-binding protein 2</fullName>
        <ecNumber evidence="16">3.4.16.4</ecNumber>
    </submittedName>
</protein>
<comment type="subcellular location">
    <subcellularLocation>
        <location evidence="2">Cell membrane</location>
    </subcellularLocation>
    <subcellularLocation>
        <location evidence="1">Membrane</location>
        <topology evidence="1">Single-pass membrane protein</topology>
    </subcellularLocation>
</comment>
<dbReference type="PANTHER" id="PTHR30627">
    <property type="entry name" value="PEPTIDOGLYCAN D,D-TRANSPEPTIDASE"/>
    <property type="match status" value="1"/>
</dbReference>
<dbReference type="InterPro" id="IPR050515">
    <property type="entry name" value="Beta-lactam/transpept"/>
</dbReference>
<keyword evidence="11" id="KW-1133">Transmembrane helix</keyword>
<keyword evidence="9" id="KW-0133">Cell shape</keyword>
<evidence type="ECO:0000256" key="4">
    <source>
        <dbReference type="ARBA" id="ARBA00022519"/>
    </source>
</evidence>
<evidence type="ECO:0000259" key="14">
    <source>
        <dbReference type="Pfam" id="PF00905"/>
    </source>
</evidence>
<keyword evidence="10" id="KW-0573">Peptidoglycan synthesis</keyword>
<dbReference type="InterPro" id="IPR036138">
    <property type="entry name" value="PBP_dimer_sf"/>
</dbReference>